<comment type="caution">
    <text evidence="5">The sequence shown here is derived from an EMBL/GenBank/DDBJ whole genome shotgun (WGS) entry which is preliminary data.</text>
</comment>
<dbReference type="PROSITE" id="PS51318">
    <property type="entry name" value="TAT"/>
    <property type="match status" value="1"/>
</dbReference>
<protein>
    <submittedName>
        <fullName evidence="5">ABC transporter substrate-binding protein</fullName>
    </submittedName>
</protein>
<dbReference type="RefSeq" id="WP_250062464.1">
    <property type="nucleotide sequence ID" value="NZ_JAMJPK010000006.1"/>
</dbReference>
<evidence type="ECO:0000256" key="1">
    <source>
        <dbReference type="ARBA" id="ARBA00005695"/>
    </source>
</evidence>
<dbReference type="Gene3D" id="3.90.76.10">
    <property type="entry name" value="Dipeptide-binding Protein, Domain 1"/>
    <property type="match status" value="1"/>
</dbReference>
<reference evidence="5" key="1">
    <citation type="submission" date="2022-05" db="EMBL/GenBank/DDBJ databases">
        <title>Halomonas geminus sp. nov. and Halomonas llamarensis sp. nov. isolated from high-altitude salars of the Atacama Desert.</title>
        <authorList>
            <person name="Hintersatz C."/>
            <person name="Rojas L.A."/>
            <person name="Wei T.-S."/>
            <person name="Kutschke S."/>
            <person name="Lehmann F."/>
            <person name="Jain R."/>
            <person name="Pollmann K."/>
        </authorList>
    </citation>
    <scope>NUCLEOTIDE SEQUENCE</scope>
    <source>
        <strain evidence="5">ATCH28</strain>
    </source>
</reference>
<dbReference type="Pfam" id="PF00496">
    <property type="entry name" value="SBP_bac_5"/>
    <property type="match status" value="1"/>
</dbReference>
<dbReference type="InterPro" id="IPR039424">
    <property type="entry name" value="SBP_5"/>
</dbReference>
<dbReference type="CDD" id="cd00995">
    <property type="entry name" value="PBP2_NikA_DppA_OppA_like"/>
    <property type="match status" value="1"/>
</dbReference>
<feature type="domain" description="Solute-binding protein family 5" evidence="4">
    <location>
        <begin position="91"/>
        <end position="449"/>
    </location>
</feature>
<dbReference type="PANTHER" id="PTHR30290:SF9">
    <property type="entry name" value="OLIGOPEPTIDE-BINDING PROTEIN APPA"/>
    <property type="match status" value="1"/>
</dbReference>
<sequence>MSVQMKEKKNQELNMSRRTLLKAGAAGGVLAMIPAWASKAFAETGCSELTAAITGFTTINTLDPSQATLIPEFYVLWGVFNSLVKFNENMEIVPDLAESYEIVSPTVLRFKLRDGVKFHDGHDVTAEDVKFSLERTMDESQGSPHRNKFEAVSEINVLNRVELEIVTREPFAPMLSYLSNTRTGSQIVPKHLLENGTPSDFSTSPVGTGAYRVTNMEAGASVTLESFNEYFVANQPKVSKINIPLISEESAGVNALLGGNVDITSTAPFSDVKNLKDDSRVQVLSSPGVNTRFISLNTKTAPFDDVHFRRAISMAFSRQAMVDVVLFGEGKVAKGVIPSSISWASRDTSSDILNMDAEKAREELSKSAYPADIEVKLLTWGSGWWKRFAEVFALQVNQTLGTNISVEVSESGAVYQRKQSGDFQASIWGWLGLIDPDEYAYEILHTKGSRNYGGYSNPEVDSLLEQARREFDQSVRGNLYRQAESIMQEDCPVIPCFESNIHNLLAPDVRGFKQLPYSAFGSQFASISEC</sequence>
<evidence type="ECO:0000259" key="4">
    <source>
        <dbReference type="Pfam" id="PF00496"/>
    </source>
</evidence>
<dbReference type="PIRSF" id="PIRSF002741">
    <property type="entry name" value="MppA"/>
    <property type="match status" value="1"/>
</dbReference>
<dbReference type="InterPro" id="IPR006311">
    <property type="entry name" value="TAT_signal"/>
</dbReference>
<dbReference type="PANTHER" id="PTHR30290">
    <property type="entry name" value="PERIPLASMIC BINDING COMPONENT OF ABC TRANSPORTER"/>
    <property type="match status" value="1"/>
</dbReference>
<evidence type="ECO:0000256" key="3">
    <source>
        <dbReference type="ARBA" id="ARBA00022729"/>
    </source>
</evidence>
<gene>
    <name evidence="5" type="ORF">M8009_14610</name>
</gene>
<comment type="similarity">
    <text evidence="1">Belongs to the bacterial solute-binding protein 5 family.</text>
</comment>
<accession>A0ABT0T461</accession>
<dbReference type="Proteomes" id="UP001165369">
    <property type="component" value="Unassembled WGS sequence"/>
</dbReference>
<evidence type="ECO:0000313" key="6">
    <source>
        <dbReference type="Proteomes" id="UP001165369"/>
    </source>
</evidence>
<name>A0ABT0T461_9GAMM</name>
<evidence type="ECO:0000313" key="5">
    <source>
        <dbReference type="EMBL" id="MCL7941519.1"/>
    </source>
</evidence>
<organism evidence="5 6">
    <name type="scientific">Halomonas gemina</name>
    <dbReference type="NCBI Taxonomy" id="2945105"/>
    <lineage>
        <taxon>Bacteria</taxon>
        <taxon>Pseudomonadati</taxon>
        <taxon>Pseudomonadota</taxon>
        <taxon>Gammaproteobacteria</taxon>
        <taxon>Oceanospirillales</taxon>
        <taxon>Halomonadaceae</taxon>
        <taxon>Halomonas</taxon>
    </lineage>
</organism>
<dbReference type="Gene3D" id="3.10.105.10">
    <property type="entry name" value="Dipeptide-binding Protein, Domain 3"/>
    <property type="match status" value="1"/>
</dbReference>
<dbReference type="SUPFAM" id="SSF53850">
    <property type="entry name" value="Periplasmic binding protein-like II"/>
    <property type="match status" value="1"/>
</dbReference>
<keyword evidence="3" id="KW-0732">Signal</keyword>
<evidence type="ECO:0000256" key="2">
    <source>
        <dbReference type="ARBA" id="ARBA00022448"/>
    </source>
</evidence>
<keyword evidence="6" id="KW-1185">Reference proteome</keyword>
<dbReference type="EMBL" id="JAMJPK010000006">
    <property type="protein sequence ID" value="MCL7941519.1"/>
    <property type="molecule type" value="Genomic_DNA"/>
</dbReference>
<dbReference type="InterPro" id="IPR030678">
    <property type="entry name" value="Peptide/Ni-bd"/>
</dbReference>
<proteinExistence type="inferred from homology"/>
<keyword evidence="2" id="KW-0813">Transport</keyword>
<dbReference type="Gene3D" id="3.40.190.10">
    <property type="entry name" value="Periplasmic binding protein-like II"/>
    <property type="match status" value="1"/>
</dbReference>
<dbReference type="InterPro" id="IPR000914">
    <property type="entry name" value="SBP_5_dom"/>
</dbReference>